<feature type="domain" description="Carrier" evidence="1">
    <location>
        <begin position="1"/>
        <end position="77"/>
    </location>
</feature>
<evidence type="ECO:0000313" key="2">
    <source>
        <dbReference type="EMBL" id="SFU15412.1"/>
    </source>
</evidence>
<proteinExistence type="predicted"/>
<reference evidence="3" key="1">
    <citation type="submission" date="2016-10" db="EMBL/GenBank/DDBJ databases">
        <authorList>
            <person name="Varghese N."/>
            <person name="Submissions S."/>
        </authorList>
    </citation>
    <scope>NUCLEOTIDE SEQUENCE [LARGE SCALE GENOMIC DNA]</scope>
    <source>
        <strain evidence="3">DSM 17465</strain>
    </source>
</reference>
<dbReference type="Gene3D" id="1.10.1200.10">
    <property type="entry name" value="ACP-like"/>
    <property type="match status" value="1"/>
</dbReference>
<evidence type="ECO:0000313" key="3">
    <source>
        <dbReference type="Proteomes" id="UP000183371"/>
    </source>
</evidence>
<accession>A0A1I7DUR6</accession>
<keyword evidence="3" id="KW-1185">Reference proteome</keyword>
<dbReference type="InterPro" id="IPR009081">
    <property type="entry name" value="PP-bd_ACP"/>
</dbReference>
<dbReference type="EMBL" id="FPBD01000011">
    <property type="protein sequence ID" value="SFU15412.1"/>
    <property type="molecule type" value="Genomic_DNA"/>
</dbReference>
<dbReference type="Proteomes" id="UP000183371">
    <property type="component" value="Unassembled WGS sequence"/>
</dbReference>
<dbReference type="InterPro" id="IPR036736">
    <property type="entry name" value="ACP-like_sf"/>
</dbReference>
<protein>
    <submittedName>
        <fullName evidence="2">Phosphopantetheine attachment site</fullName>
    </submittedName>
</protein>
<sequence>MENIRAQIREFLSRATNGAAIEDNTNIFELGLAHSLFTVQMILFIEGKFGIELELDDIKPEDISTIAKISELISTHLVAENRELEHAAS</sequence>
<dbReference type="SUPFAM" id="SSF47336">
    <property type="entry name" value="ACP-like"/>
    <property type="match status" value="1"/>
</dbReference>
<evidence type="ECO:0000259" key="1">
    <source>
        <dbReference type="PROSITE" id="PS50075"/>
    </source>
</evidence>
<dbReference type="AlphaFoldDB" id="A0A1I7DUR6"/>
<dbReference type="Pfam" id="PF00550">
    <property type="entry name" value="PP-binding"/>
    <property type="match status" value="1"/>
</dbReference>
<organism evidence="2 3">
    <name type="scientific">Pseudovibrio denitrificans</name>
    <dbReference type="NCBI Taxonomy" id="258256"/>
    <lineage>
        <taxon>Bacteria</taxon>
        <taxon>Pseudomonadati</taxon>
        <taxon>Pseudomonadota</taxon>
        <taxon>Alphaproteobacteria</taxon>
        <taxon>Hyphomicrobiales</taxon>
        <taxon>Stappiaceae</taxon>
        <taxon>Pseudovibrio</taxon>
    </lineage>
</organism>
<dbReference type="PROSITE" id="PS50075">
    <property type="entry name" value="CARRIER"/>
    <property type="match status" value="1"/>
</dbReference>
<dbReference type="RefSeq" id="WP_014285868.1">
    <property type="nucleotide sequence ID" value="NZ_FPBD01000011.1"/>
</dbReference>
<name>A0A1I7DUR6_9HYPH</name>
<gene>
    <name evidence="2" type="ORF">SAMN05444141_11121</name>
</gene>